<gene>
    <name evidence="1" type="ORF">L6452_40734</name>
</gene>
<name>A0ACB8XPG0_ARCLA</name>
<reference evidence="1 2" key="2">
    <citation type="journal article" date="2022" name="Mol. Ecol. Resour.">
        <title>The genomes of chicory, endive, great burdock and yacon provide insights into Asteraceae paleo-polyploidization history and plant inulin production.</title>
        <authorList>
            <person name="Fan W."/>
            <person name="Wang S."/>
            <person name="Wang H."/>
            <person name="Wang A."/>
            <person name="Jiang F."/>
            <person name="Liu H."/>
            <person name="Zhao H."/>
            <person name="Xu D."/>
            <person name="Zhang Y."/>
        </authorList>
    </citation>
    <scope>NUCLEOTIDE SEQUENCE [LARGE SCALE GENOMIC DNA]</scope>
    <source>
        <strain evidence="2">cv. Niubang</strain>
    </source>
</reference>
<evidence type="ECO:0000313" key="2">
    <source>
        <dbReference type="Proteomes" id="UP001055879"/>
    </source>
</evidence>
<dbReference type="Proteomes" id="UP001055879">
    <property type="component" value="Linkage Group LG16"/>
</dbReference>
<proteinExistence type="predicted"/>
<dbReference type="EMBL" id="CM042062">
    <property type="protein sequence ID" value="KAI3669498.1"/>
    <property type="molecule type" value="Genomic_DNA"/>
</dbReference>
<sequence length="214" mass="23815">MIHRYSSRFLTCTRHLAMGSSESTLSSSQKGEDGITIVSERLETVDPLLEKLKSLRIATPILTSKPTESGFADILVRKPQSSSDTGIVDPKVLLDLFSTYQEWQEQQAHNINKRQEELENKIKAVDALAVKLLKKYKFSASAMKTTSRHLSGVHQLQVEVGELKGRLTEVVSNCDGLCKRIAVEGPESLHSSVAPFTRLSSMSKDPPYLYDSYS</sequence>
<reference evidence="2" key="1">
    <citation type="journal article" date="2022" name="Mol. Ecol. Resour.">
        <title>The genomes of chicory, endive, great burdock and yacon provide insights into Asteraceae palaeo-polyploidization history and plant inulin production.</title>
        <authorList>
            <person name="Fan W."/>
            <person name="Wang S."/>
            <person name="Wang H."/>
            <person name="Wang A."/>
            <person name="Jiang F."/>
            <person name="Liu H."/>
            <person name="Zhao H."/>
            <person name="Xu D."/>
            <person name="Zhang Y."/>
        </authorList>
    </citation>
    <scope>NUCLEOTIDE SEQUENCE [LARGE SCALE GENOMIC DNA]</scope>
    <source>
        <strain evidence="2">cv. Niubang</strain>
    </source>
</reference>
<organism evidence="1 2">
    <name type="scientific">Arctium lappa</name>
    <name type="common">Greater burdock</name>
    <name type="synonym">Lappa major</name>
    <dbReference type="NCBI Taxonomy" id="4217"/>
    <lineage>
        <taxon>Eukaryota</taxon>
        <taxon>Viridiplantae</taxon>
        <taxon>Streptophyta</taxon>
        <taxon>Embryophyta</taxon>
        <taxon>Tracheophyta</taxon>
        <taxon>Spermatophyta</taxon>
        <taxon>Magnoliopsida</taxon>
        <taxon>eudicotyledons</taxon>
        <taxon>Gunneridae</taxon>
        <taxon>Pentapetalae</taxon>
        <taxon>asterids</taxon>
        <taxon>campanulids</taxon>
        <taxon>Asterales</taxon>
        <taxon>Asteraceae</taxon>
        <taxon>Carduoideae</taxon>
        <taxon>Cardueae</taxon>
        <taxon>Arctiinae</taxon>
        <taxon>Arctium</taxon>
    </lineage>
</organism>
<accession>A0ACB8XPG0</accession>
<evidence type="ECO:0000313" key="1">
    <source>
        <dbReference type="EMBL" id="KAI3669498.1"/>
    </source>
</evidence>
<protein>
    <submittedName>
        <fullName evidence="1">Uncharacterized protein</fullName>
    </submittedName>
</protein>
<keyword evidence="2" id="KW-1185">Reference proteome</keyword>
<comment type="caution">
    <text evidence="1">The sequence shown here is derived from an EMBL/GenBank/DDBJ whole genome shotgun (WGS) entry which is preliminary data.</text>
</comment>